<sequence>MAEDLFLLQERVKSNPSLYPEEITQIYSHFKELTKLYEVNPTKLQDDFAPSVAFLAQVAPHIQTILSTFPTELVEFLDKYAAQIPQDARVSLTKSVLQMNNRDLLDPVVLIPIMFKLFLIPDRECRDTIYFSLISFLKKYSTKTQYSNKMKAIQQFLYASMRDETPIIAKKAMDIVIALFQRCIWQNTATISILTQMCFHKDNKLKRLAVLFFLGCHSQQLGAEASNSKPGDNDDDYLNISSGPSIERKVEGITAPQHVTRQDIYNLSKKSTKNSAKRKRRLEAAQKLAKKQQKADDGTLSYAGPPPSHIMQMIPDPHDFAQALLTQLTKSHFPFEFRLISLDLISRLIGTNQLMLLQFYPFISRFLRPTQREISKLLAITAQSFHNLVPPDEGEQVIRTIAERFIQPVEMFTSSTNKRVSSSTASMASASTSQGINTIREICARTPLSMSREMLAELTEYRHAREKNIQMAAKGLIGLFRVVNPLLLEKKERGREIIQSEILQRRAREKLEKDDSESQDNSDDASEKEDKPERQYVTVPVRVPVYGQVNIQRGIAGAELLPVDKPAEKEEPIKKTKRQSTKSKPVEDPFSDFDSDDVELEYVEDLSEVAAELDEKKRIRKEMRRIRNEKPPQPTRVDEDLSEKEDSAEDSSEEGSDEVSHSESEPEQKPEQPMVRADEVRILTEDDFNRLKQLRSENKIGPRPFEIDPAQFVDEDDILGDAGVKRDKAAKLRAAKEGRAGMQHKRIDKKKEKKLEMRLSTNAEKQKKKKDIGGVQAKIRRNKREKGRLSKLRGKSRQFRGKIKK</sequence>
<feature type="compositionally biased region" description="Basic residues" evidence="2">
    <location>
        <begin position="778"/>
        <end position="805"/>
    </location>
</feature>
<dbReference type="InterPro" id="IPR027312">
    <property type="entry name" value="Sda1"/>
</dbReference>
<keyword evidence="1" id="KW-0653">Protein transport</keyword>
<proteinExistence type="inferred from homology"/>
<keyword evidence="1" id="KW-0690">Ribosome biogenesis</keyword>
<evidence type="ECO:0000256" key="2">
    <source>
        <dbReference type="SAM" id="MobiDB-lite"/>
    </source>
</evidence>
<comment type="subcellular location">
    <subcellularLocation>
        <location evidence="1">Nucleus</location>
        <location evidence="1">Nucleolus</location>
    </subcellularLocation>
</comment>
<keyword evidence="1" id="KW-0813">Transport</keyword>
<feature type="region of interest" description="Disordered" evidence="2">
    <location>
        <begin position="609"/>
        <end position="688"/>
    </location>
</feature>
<keyword evidence="5" id="KW-1185">Reference proteome</keyword>
<feature type="region of interest" description="Disordered" evidence="2">
    <location>
        <begin position="562"/>
        <end position="596"/>
    </location>
</feature>
<feature type="compositionally biased region" description="Acidic residues" evidence="2">
    <location>
        <begin position="514"/>
        <end position="527"/>
    </location>
</feature>
<dbReference type="EMBL" id="JARBJD010000036">
    <property type="protein sequence ID" value="KAK2958692.1"/>
    <property type="molecule type" value="Genomic_DNA"/>
</dbReference>
<dbReference type="Pfam" id="PF08158">
    <property type="entry name" value="SDA1_HEAT"/>
    <property type="match status" value="1"/>
</dbReference>
<feature type="region of interest" description="Disordered" evidence="2">
    <location>
        <begin position="508"/>
        <end position="536"/>
    </location>
</feature>
<evidence type="ECO:0000259" key="3">
    <source>
        <dbReference type="Pfam" id="PF08158"/>
    </source>
</evidence>
<feature type="region of interest" description="Disordered" evidence="2">
    <location>
        <begin position="733"/>
        <end position="805"/>
    </location>
</feature>
<feature type="compositionally biased region" description="Acidic residues" evidence="2">
    <location>
        <begin position="640"/>
        <end position="657"/>
    </location>
</feature>
<evidence type="ECO:0000313" key="5">
    <source>
        <dbReference type="Proteomes" id="UP001281761"/>
    </source>
</evidence>
<dbReference type="Proteomes" id="UP001281761">
    <property type="component" value="Unassembled WGS sequence"/>
</dbReference>
<comment type="function">
    <text evidence="1">Required for 60S pre-ribosomal subunits export to the cytoplasm.</text>
</comment>
<feature type="compositionally biased region" description="Basic and acidic residues" evidence="2">
    <location>
        <begin position="565"/>
        <end position="574"/>
    </location>
</feature>
<reference evidence="4 5" key="1">
    <citation type="journal article" date="2022" name="bioRxiv">
        <title>Genomics of Preaxostyla Flagellates Illuminates Evolutionary Transitions and the Path Towards Mitochondrial Loss.</title>
        <authorList>
            <person name="Novak L.V.F."/>
            <person name="Treitli S.C."/>
            <person name="Pyrih J."/>
            <person name="Halakuc P."/>
            <person name="Pipaliya S.V."/>
            <person name="Vacek V."/>
            <person name="Brzon O."/>
            <person name="Soukal P."/>
            <person name="Eme L."/>
            <person name="Dacks J.B."/>
            <person name="Karnkowska A."/>
            <person name="Elias M."/>
            <person name="Hampl V."/>
        </authorList>
    </citation>
    <scope>NUCLEOTIDE SEQUENCE [LARGE SCALE GENOMIC DNA]</scope>
    <source>
        <strain evidence="4">NAU3</strain>
        <tissue evidence="4">Gut</tissue>
    </source>
</reference>
<feature type="compositionally biased region" description="Basic and acidic residues" evidence="2">
    <location>
        <begin position="658"/>
        <end position="688"/>
    </location>
</feature>
<comment type="similarity">
    <text evidence="1">Belongs to the SDA1 family.</text>
</comment>
<accession>A0ABQ9Y4L2</accession>
<dbReference type="InterPro" id="IPR012977">
    <property type="entry name" value="SDA1_N"/>
</dbReference>
<dbReference type="SUPFAM" id="SSF48371">
    <property type="entry name" value="ARM repeat"/>
    <property type="match status" value="1"/>
</dbReference>
<evidence type="ECO:0000256" key="1">
    <source>
        <dbReference type="RuleBase" id="RU365057"/>
    </source>
</evidence>
<dbReference type="PANTHER" id="PTHR12730">
    <property type="entry name" value="HSDA/SDA1-RELATED"/>
    <property type="match status" value="1"/>
</dbReference>
<dbReference type="PANTHER" id="PTHR12730:SF0">
    <property type="entry name" value="PROTEIN SDA1 HOMOLOG"/>
    <property type="match status" value="1"/>
</dbReference>
<organism evidence="4 5">
    <name type="scientific">Blattamonas nauphoetae</name>
    <dbReference type="NCBI Taxonomy" id="2049346"/>
    <lineage>
        <taxon>Eukaryota</taxon>
        <taxon>Metamonada</taxon>
        <taxon>Preaxostyla</taxon>
        <taxon>Oxymonadida</taxon>
        <taxon>Blattamonas</taxon>
    </lineage>
</organism>
<keyword evidence="1" id="KW-0539">Nucleus</keyword>
<gene>
    <name evidence="4" type="ORF">BLNAU_6461</name>
</gene>
<comment type="caution">
    <text evidence="4">The sequence shown here is derived from an EMBL/GenBank/DDBJ whole genome shotgun (WGS) entry which is preliminary data.</text>
</comment>
<evidence type="ECO:0000313" key="4">
    <source>
        <dbReference type="EMBL" id="KAK2958692.1"/>
    </source>
</evidence>
<protein>
    <recommendedName>
        <fullName evidence="1">Protein SDA1</fullName>
    </recommendedName>
</protein>
<dbReference type="InterPro" id="IPR016024">
    <property type="entry name" value="ARM-type_fold"/>
</dbReference>
<name>A0ABQ9Y4L2_9EUKA</name>
<feature type="domain" description="SDA1 N-terminal" evidence="3">
    <location>
        <begin position="54"/>
        <end position="464"/>
    </location>
</feature>